<comment type="catalytic activity">
    <reaction evidence="1">
        <text>AMP + diphosphate = 5-phospho-alpha-D-ribose 1-diphosphate + adenine</text>
        <dbReference type="Rhea" id="RHEA:16609"/>
        <dbReference type="ChEBI" id="CHEBI:16708"/>
        <dbReference type="ChEBI" id="CHEBI:33019"/>
        <dbReference type="ChEBI" id="CHEBI:58017"/>
        <dbReference type="ChEBI" id="CHEBI:456215"/>
        <dbReference type="EC" id="2.4.2.7"/>
    </reaction>
</comment>
<evidence type="ECO:0000256" key="3">
    <source>
        <dbReference type="ARBA" id="ARBA00004496"/>
    </source>
</evidence>
<evidence type="ECO:0000256" key="7">
    <source>
        <dbReference type="ARBA" id="ARBA00011893"/>
    </source>
</evidence>
<dbReference type="AlphaFoldDB" id="T1GAZ9"/>
<evidence type="ECO:0000256" key="6">
    <source>
        <dbReference type="ARBA" id="ARBA00011738"/>
    </source>
</evidence>
<evidence type="ECO:0000256" key="11">
    <source>
        <dbReference type="ARBA" id="ARBA00022726"/>
    </source>
</evidence>
<organism evidence="13 14">
    <name type="scientific">Megaselia scalaris</name>
    <name type="common">Humpbacked fly</name>
    <name type="synonym">Phora scalaris</name>
    <dbReference type="NCBI Taxonomy" id="36166"/>
    <lineage>
        <taxon>Eukaryota</taxon>
        <taxon>Metazoa</taxon>
        <taxon>Ecdysozoa</taxon>
        <taxon>Arthropoda</taxon>
        <taxon>Hexapoda</taxon>
        <taxon>Insecta</taxon>
        <taxon>Pterygota</taxon>
        <taxon>Neoptera</taxon>
        <taxon>Endopterygota</taxon>
        <taxon>Diptera</taxon>
        <taxon>Brachycera</taxon>
        <taxon>Muscomorpha</taxon>
        <taxon>Platypezoidea</taxon>
        <taxon>Phoridae</taxon>
        <taxon>Megaseliini</taxon>
        <taxon>Megaselia</taxon>
    </lineage>
</organism>
<reference evidence="14" key="1">
    <citation type="submission" date="2013-02" db="EMBL/GenBank/DDBJ databases">
        <authorList>
            <person name="Hughes D."/>
        </authorList>
    </citation>
    <scope>NUCLEOTIDE SEQUENCE</scope>
    <source>
        <strain>Durham</strain>
        <strain evidence="14">NC isolate 2 -- Noor lab</strain>
    </source>
</reference>
<dbReference type="CDD" id="cd06223">
    <property type="entry name" value="PRTases_typeI"/>
    <property type="match status" value="1"/>
</dbReference>
<evidence type="ECO:0000256" key="2">
    <source>
        <dbReference type="ARBA" id="ARBA00003968"/>
    </source>
</evidence>
<evidence type="ECO:0000256" key="1">
    <source>
        <dbReference type="ARBA" id="ARBA00000868"/>
    </source>
</evidence>
<dbReference type="GO" id="GO:0006166">
    <property type="term" value="P:purine ribonucleoside salvage"/>
    <property type="evidence" value="ECO:0007669"/>
    <property type="project" value="UniProtKB-KW"/>
</dbReference>
<name>T1GAZ9_MEGSC</name>
<evidence type="ECO:0000256" key="10">
    <source>
        <dbReference type="ARBA" id="ARBA00022679"/>
    </source>
</evidence>
<dbReference type="Gene3D" id="3.40.50.2020">
    <property type="match status" value="1"/>
</dbReference>
<dbReference type="EMBL" id="CAQQ02050395">
    <property type="status" value="NOT_ANNOTATED_CDS"/>
    <property type="molecule type" value="Genomic_DNA"/>
</dbReference>
<evidence type="ECO:0000256" key="4">
    <source>
        <dbReference type="ARBA" id="ARBA00004659"/>
    </source>
</evidence>
<proteinExistence type="inferred from homology"/>
<keyword evidence="10" id="KW-0808">Transferase</keyword>
<dbReference type="PANTHER" id="PTHR32315">
    <property type="entry name" value="ADENINE PHOSPHORIBOSYLTRANSFERASE"/>
    <property type="match status" value="1"/>
</dbReference>
<keyword evidence="9" id="KW-0328">Glycosyltransferase</keyword>
<dbReference type="PANTHER" id="PTHR32315:SF3">
    <property type="entry name" value="ADENINE PHOSPHORIBOSYLTRANSFERASE"/>
    <property type="match status" value="1"/>
</dbReference>
<keyword evidence="11" id="KW-0660">Purine salvage</keyword>
<dbReference type="EnsemblMetazoa" id="MESCA000418-RA">
    <property type="protein sequence ID" value="MESCA000418-PA"/>
    <property type="gene ID" value="MESCA000418"/>
</dbReference>
<keyword evidence="14" id="KW-1185">Reference proteome</keyword>
<comment type="subunit">
    <text evidence="6">Homodimer.</text>
</comment>
<dbReference type="STRING" id="36166.T1GAZ9"/>
<dbReference type="OMA" id="NATDSHI"/>
<sequence length="159" mass="17363">MVVAFNLSNKLPLTNGEACKALKDLLINYIKKNCPDIDVVVGLEARGFLFNFLIASELGIGCVPIRKEGKLPGECYTVEYVKEYGSDKFQIQKNALKPGAKALIIDDLLATGGTLKAAGELIEKCGAKVVKAITIMELPELEGRKKVNFEVHSFLNYDA</sequence>
<dbReference type="EC" id="2.4.2.7" evidence="7"/>
<dbReference type="HOGENOM" id="CLU_063339_3_0_1"/>
<dbReference type="GO" id="GO:0016208">
    <property type="term" value="F:AMP binding"/>
    <property type="evidence" value="ECO:0007669"/>
    <property type="project" value="TreeGrafter"/>
</dbReference>
<evidence type="ECO:0000256" key="9">
    <source>
        <dbReference type="ARBA" id="ARBA00022676"/>
    </source>
</evidence>
<evidence type="ECO:0000313" key="14">
    <source>
        <dbReference type="Proteomes" id="UP000015102"/>
    </source>
</evidence>
<dbReference type="GO" id="GO:0006168">
    <property type="term" value="P:adenine salvage"/>
    <property type="evidence" value="ECO:0007669"/>
    <property type="project" value="TreeGrafter"/>
</dbReference>
<dbReference type="Pfam" id="PF00156">
    <property type="entry name" value="Pribosyltran"/>
    <property type="match status" value="1"/>
</dbReference>
<dbReference type="InterPro" id="IPR000836">
    <property type="entry name" value="PRTase_dom"/>
</dbReference>
<evidence type="ECO:0000259" key="12">
    <source>
        <dbReference type="Pfam" id="PF00156"/>
    </source>
</evidence>
<dbReference type="InterPro" id="IPR029057">
    <property type="entry name" value="PRTase-like"/>
</dbReference>
<keyword evidence="8" id="KW-0963">Cytoplasm</keyword>
<evidence type="ECO:0000256" key="8">
    <source>
        <dbReference type="ARBA" id="ARBA00022490"/>
    </source>
</evidence>
<dbReference type="GO" id="GO:0002055">
    <property type="term" value="F:adenine binding"/>
    <property type="evidence" value="ECO:0007669"/>
    <property type="project" value="TreeGrafter"/>
</dbReference>
<accession>T1GAZ9</accession>
<dbReference type="Proteomes" id="UP000015102">
    <property type="component" value="Unassembled WGS sequence"/>
</dbReference>
<comment type="similarity">
    <text evidence="5">Belongs to the purine/pyrimidine phosphoribosyltransferase family.</text>
</comment>
<dbReference type="GO" id="GO:0003999">
    <property type="term" value="F:adenine phosphoribosyltransferase activity"/>
    <property type="evidence" value="ECO:0007669"/>
    <property type="project" value="UniProtKB-EC"/>
</dbReference>
<feature type="domain" description="Phosphoribosyltransferase" evidence="12">
    <location>
        <begin position="18"/>
        <end position="145"/>
    </location>
</feature>
<dbReference type="NCBIfam" id="NF002636">
    <property type="entry name" value="PRK02304.1-5"/>
    <property type="match status" value="1"/>
</dbReference>
<reference evidence="13" key="2">
    <citation type="submission" date="2015-06" db="UniProtKB">
        <authorList>
            <consortium name="EnsemblMetazoa"/>
        </authorList>
    </citation>
    <scope>IDENTIFICATION</scope>
</reference>
<protein>
    <recommendedName>
        <fullName evidence="7">adenine phosphoribosyltransferase</fullName>
        <ecNumber evidence="7">2.4.2.7</ecNumber>
    </recommendedName>
</protein>
<dbReference type="GO" id="GO:0005737">
    <property type="term" value="C:cytoplasm"/>
    <property type="evidence" value="ECO:0007669"/>
    <property type="project" value="UniProtKB-SubCell"/>
</dbReference>
<dbReference type="FunFam" id="3.40.50.2020:FF:000004">
    <property type="entry name" value="Adenine phosphoribosyltransferase"/>
    <property type="match status" value="1"/>
</dbReference>
<evidence type="ECO:0000256" key="5">
    <source>
        <dbReference type="ARBA" id="ARBA00008391"/>
    </source>
</evidence>
<comment type="pathway">
    <text evidence="4">Purine metabolism; AMP biosynthesis via salvage pathway; AMP from adenine: step 1/1.</text>
</comment>
<comment type="function">
    <text evidence="2">Catalyzes a salvage reaction resulting in the formation of AMP, that is energically less costly than de novo synthesis.</text>
</comment>
<dbReference type="GO" id="GO:0044209">
    <property type="term" value="P:AMP salvage"/>
    <property type="evidence" value="ECO:0007669"/>
    <property type="project" value="TreeGrafter"/>
</dbReference>
<comment type="subcellular location">
    <subcellularLocation>
        <location evidence="3">Cytoplasm</location>
    </subcellularLocation>
</comment>
<dbReference type="SUPFAM" id="SSF53271">
    <property type="entry name" value="PRTase-like"/>
    <property type="match status" value="1"/>
</dbReference>
<evidence type="ECO:0000313" key="13">
    <source>
        <dbReference type="EnsemblMetazoa" id="MESCA000418-PA"/>
    </source>
</evidence>
<dbReference type="InterPro" id="IPR050054">
    <property type="entry name" value="UPRTase/APRTase"/>
</dbReference>